<dbReference type="InterPro" id="IPR029479">
    <property type="entry name" value="Nitroreductase"/>
</dbReference>
<keyword evidence="3" id="KW-0285">Flavoprotein</keyword>
<dbReference type="PANTHER" id="PTHR43673">
    <property type="entry name" value="NAD(P)H NITROREDUCTASE YDGI-RELATED"/>
    <property type="match status" value="1"/>
</dbReference>
<dbReference type="Gene3D" id="3.40.109.10">
    <property type="entry name" value="NADH Oxidase"/>
    <property type="match status" value="1"/>
</dbReference>
<dbReference type="CDD" id="cd02136">
    <property type="entry name" value="PnbA_NfnB-like"/>
    <property type="match status" value="1"/>
</dbReference>
<evidence type="ECO:0000313" key="8">
    <source>
        <dbReference type="Proteomes" id="UP000276254"/>
    </source>
</evidence>
<feature type="domain" description="Nitroreductase" evidence="6">
    <location>
        <begin position="3"/>
        <end position="189"/>
    </location>
</feature>
<keyword evidence="4" id="KW-0288">FMN</keyword>
<organism evidence="7 8">
    <name type="scientific">Sphingomonas paeninsulae</name>
    <dbReference type="NCBI Taxonomy" id="2319844"/>
    <lineage>
        <taxon>Bacteria</taxon>
        <taxon>Pseudomonadati</taxon>
        <taxon>Pseudomonadota</taxon>
        <taxon>Alphaproteobacteria</taxon>
        <taxon>Sphingomonadales</taxon>
        <taxon>Sphingomonadaceae</taxon>
        <taxon>Sphingomonas</taxon>
    </lineage>
</organism>
<comment type="cofactor">
    <cofactor evidence="1">
        <name>FMN</name>
        <dbReference type="ChEBI" id="CHEBI:58210"/>
    </cofactor>
</comment>
<reference evidence="7 8" key="1">
    <citation type="submission" date="2018-09" db="EMBL/GenBank/DDBJ databases">
        <title>Sphingomonas peninsula sp. nov., isolated from fildes peninsula, Antarctic soil.</title>
        <authorList>
            <person name="Yingchao G."/>
        </authorList>
    </citation>
    <scope>NUCLEOTIDE SEQUENCE [LARGE SCALE GENOMIC DNA]</scope>
    <source>
        <strain evidence="7 8">YZ-8</strain>
        <plasmid evidence="7 8">unnamed1</plasmid>
    </source>
</reference>
<dbReference type="Pfam" id="PF00881">
    <property type="entry name" value="Nitroreductase"/>
    <property type="match status" value="1"/>
</dbReference>
<evidence type="ECO:0000259" key="6">
    <source>
        <dbReference type="Pfam" id="PF00881"/>
    </source>
</evidence>
<comment type="similarity">
    <text evidence="2">Belongs to the nitroreductase family.</text>
</comment>
<dbReference type="GO" id="GO:0016491">
    <property type="term" value="F:oxidoreductase activity"/>
    <property type="evidence" value="ECO:0007669"/>
    <property type="project" value="UniProtKB-KW"/>
</dbReference>
<accession>A0A494TJ92</accession>
<geneLocation type="plasmid" evidence="7">
    <name>unnamed1</name>
</geneLocation>
<dbReference type="SUPFAM" id="SSF55469">
    <property type="entry name" value="FMN-dependent nitroreductase-like"/>
    <property type="match status" value="1"/>
</dbReference>
<protein>
    <submittedName>
        <fullName evidence="7">Nitroreductase</fullName>
    </submittedName>
</protein>
<keyword evidence="7" id="KW-0614">Plasmid</keyword>
<evidence type="ECO:0000256" key="2">
    <source>
        <dbReference type="ARBA" id="ARBA00007118"/>
    </source>
</evidence>
<dbReference type="OrthoDB" id="9802510at2"/>
<dbReference type="InterPro" id="IPR000415">
    <property type="entry name" value="Nitroreductase-like"/>
</dbReference>
<evidence type="ECO:0000256" key="1">
    <source>
        <dbReference type="ARBA" id="ARBA00001917"/>
    </source>
</evidence>
<dbReference type="KEGG" id="spha:D3Y57_04390"/>
<evidence type="ECO:0000313" key="7">
    <source>
        <dbReference type="EMBL" id="AYJ85488.1"/>
    </source>
</evidence>
<proteinExistence type="inferred from homology"/>
<keyword evidence="8" id="KW-1185">Reference proteome</keyword>
<dbReference type="Proteomes" id="UP000276254">
    <property type="component" value="Plasmid unnamed1"/>
</dbReference>
<name>A0A494TJ92_SPHPE</name>
<evidence type="ECO:0000256" key="5">
    <source>
        <dbReference type="ARBA" id="ARBA00023002"/>
    </source>
</evidence>
<dbReference type="EMBL" id="CP032828">
    <property type="protein sequence ID" value="AYJ85488.1"/>
    <property type="molecule type" value="Genomic_DNA"/>
</dbReference>
<dbReference type="AlphaFoldDB" id="A0A494TJ92"/>
<evidence type="ECO:0000256" key="3">
    <source>
        <dbReference type="ARBA" id="ARBA00022630"/>
    </source>
</evidence>
<keyword evidence="5" id="KW-0560">Oxidoreductase</keyword>
<evidence type="ECO:0000256" key="4">
    <source>
        <dbReference type="ARBA" id="ARBA00022643"/>
    </source>
</evidence>
<sequence>MHERRSVRGFDQSPVDPATLQSIFATAQQAPSNCNVQPWVVHVVSGDSAERMRTALYDRAKSGAQPSPDFPLTGGYPGEYRVRQIGAAKALFAATGVAREDVAARTDSFLRNFRFFDAPHAAFIFMPRWAGMREAADCGMYAQSLMLAITAQGLGSCAQGALSHYADVVRDQLAVPEDMLLLFGLSFGYEDTTHPANAARTVRATLDQATIFHD</sequence>
<dbReference type="PANTHER" id="PTHR43673:SF2">
    <property type="entry name" value="NITROREDUCTASE"/>
    <property type="match status" value="1"/>
</dbReference>
<gene>
    <name evidence="7" type="ORF">D3Y57_04390</name>
</gene>